<gene>
    <name evidence="2" type="ORF">CARUB_v10007954mg</name>
</gene>
<dbReference type="EMBL" id="KB870817">
    <property type="protein sequence ID" value="EOA12312.1"/>
    <property type="molecule type" value="Genomic_DNA"/>
</dbReference>
<dbReference type="Proteomes" id="UP000029121">
    <property type="component" value="Unassembled WGS sequence"/>
</dbReference>
<protein>
    <recommendedName>
        <fullName evidence="1">Tf2-1-like SH3-like domain-containing protein</fullName>
    </recommendedName>
</protein>
<sequence length="71" mass="8172">YQRFSKQRKSKFAPRGDGPFRVLEKIKDNAYKIELICEMNIPSTFDVTDLSCFYAVAPVIKHLVGDEMSKT</sequence>
<evidence type="ECO:0000259" key="1">
    <source>
        <dbReference type="Pfam" id="PF24626"/>
    </source>
</evidence>
<reference evidence="3" key="1">
    <citation type="journal article" date="2013" name="Nat. Genet.">
        <title>The Capsella rubella genome and the genomic consequences of rapid mating system evolution.</title>
        <authorList>
            <person name="Slotte T."/>
            <person name="Hazzouri K.M."/>
            <person name="Agren J.A."/>
            <person name="Koenig D."/>
            <person name="Maumus F."/>
            <person name="Guo Y.L."/>
            <person name="Steige K."/>
            <person name="Platts A.E."/>
            <person name="Escobar J.S."/>
            <person name="Newman L.K."/>
            <person name="Wang W."/>
            <person name="Mandakova T."/>
            <person name="Vello E."/>
            <person name="Smith L.M."/>
            <person name="Henz S.R."/>
            <person name="Steffen J."/>
            <person name="Takuno S."/>
            <person name="Brandvain Y."/>
            <person name="Coop G."/>
            <person name="Andolfatto P."/>
            <person name="Hu T.T."/>
            <person name="Blanchette M."/>
            <person name="Clark R.M."/>
            <person name="Quesneville H."/>
            <person name="Nordborg M."/>
            <person name="Gaut B.S."/>
            <person name="Lysak M.A."/>
            <person name="Jenkins J."/>
            <person name="Grimwood J."/>
            <person name="Chapman J."/>
            <person name="Prochnik S."/>
            <person name="Shu S."/>
            <person name="Rokhsar D."/>
            <person name="Schmutz J."/>
            <person name="Weigel D."/>
            <person name="Wright S.I."/>
        </authorList>
    </citation>
    <scope>NUCLEOTIDE SEQUENCE [LARGE SCALE GENOMIC DNA]</scope>
    <source>
        <strain evidence="3">cv. Monte Gargano</strain>
    </source>
</reference>
<feature type="non-terminal residue" evidence="2">
    <location>
        <position position="1"/>
    </location>
</feature>
<dbReference type="AlphaFoldDB" id="R0ETB8"/>
<proteinExistence type="predicted"/>
<dbReference type="Pfam" id="PF24626">
    <property type="entry name" value="SH3_Tf2-1"/>
    <property type="match status" value="1"/>
</dbReference>
<accession>R0ETB8</accession>
<feature type="domain" description="Tf2-1-like SH3-like" evidence="1">
    <location>
        <begin position="4"/>
        <end position="53"/>
    </location>
</feature>
<evidence type="ECO:0000313" key="2">
    <source>
        <dbReference type="EMBL" id="EOA12312.1"/>
    </source>
</evidence>
<dbReference type="InterPro" id="IPR056924">
    <property type="entry name" value="SH3_Tf2-1"/>
</dbReference>
<name>R0ETB8_9BRAS</name>
<keyword evidence="3" id="KW-1185">Reference proteome</keyword>
<organism evidence="2 3">
    <name type="scientific">Capsella rubella</name>
    <dbReference type="NCBI Taxonomy" id="81985"/>
    <lineage>
        <taxon>Eukaryota</taxon>
        <taxon>Viridiplantae</taxon>
        <taxon>Streptophyta</taxon>
        <taxon>Embryophyta</taxon>
        <taxon>Tracheophyta</taxon>
        <taxon>Spermatophyta</taxon>
        <taxon>Magnoliopsida</taxon>
        <taxon>eudicotyledons</taxon>
        <taxon>Gunneridae</taxon>
        <taxon>Pentapetalae</taxon>
        <taxon>rosids</taxon>
        <taxon>malvids</taxon>
        <taxon>Brassicales</taxon>
        <taxon>Brassicaceae</taxon>
        <taxon>Camelineae</taxon>
        <taxon>Capsella</taxon>
    </lineage>
</organism>
<evidence type="ECO:0000313" key="3">
    <source>
        <dbReference type="Proteomes" id="UP000029121"/>
    </source>
</evidence>